<proteinExistence type="predicted"/>
<reference evidence="1 2" key="1">
    <citation type="journal article" date="2023" name="Chemosphere">
        <title>Whole genome analysis of Flavobacterium aziz-sancarii sp. nov., isolated from Ardley Island (Antarctica), revealed a rich resistome and bioremediation potential.</title>
        <authorList>
            <person name="Otur C."/>
            <person name="Okay S."/>
            <person name="Kurt-Kizildogan A."/>
        </authorList>
    </citation>
    <scope>NUCLEOTIDE SEQUENCE [LARGE SCALE GENOMIC DNA]</scope>
    <source>
        <strain evidence="1 2">AC</strain>
    </source>
</reference>
<dbReference type="PANTHER" id="PTHR38477:SF1">
    <property type="entry name" value="MUREIN L,D-TRANSPEPTIDASE CATALYTIC DOMAIN FAMILY PROTEIN"/>
    <property type="match status" value="1"/>
</dbReference>
<dbReference type="PANTHER" id="PTHR38477">
    <property type="entry name" value="HYPOTHETICAL EXPORTED PROTEIN"/>
    <property type="match status" value="1"/>
</dbReference>
<dbReference type="RefSeq" id="WP_271334702.1">
    <property type="nucleotide sequence ID" value="NZ_JAMZNK010000005.1"/>
</dbReference>
<dbReference type="EMBL" id="JAMZNK010000005">
    <property type="protein sequence ID" value="MDA6068867.1"/>
    <property type="molecule type" value="Genomic_DNA"/>
</dbReference>
<dbReference type="Proteomes" id="UP001212170">
    <property type="component" value="Unassembled WGS sequence"/>
</dbReference>
<accession>A0ABT4W9E0</accession>
<comment type="caution">
    <text evidence="1">The sequence shown here is derived from an EMBL/GenBank/DDBJ whole genome shotgun (WGS) entry which is preliminary data.</text>
</comment>
<evidence type="ECO:0000313" key="1">
    <source>
        <dbReference type="EMBL" id="MDA6068867.1"/>
    </source>
</evidence>
<evidence type="ECO:0000313" key="2">
    <source>
        <dbReference type="Proteomes" id="UP001212170"/>
    </source>
</evidence>
<keyword evidence="2" id="KW-1185">Reference proteome</keyword>
<dbReference type="InterPro" id="IPR032676">
    <property type="entry name" value="YkuD_2"/>
</dbReference>
<organism evidence="1 2">
    <name type="scientific">Flavobacterium azizsancarii</name>
    <dbReference type="NCBI Taxonomy" id="2961580"/>
    <lineage>
        <taxon>Bacteria</taxon>
        <taxon>Pseudomonadati</taxon>
        <taxon>Bacteroidota</taxon>
        <taxon>Flavobacteriia</taxon>
        <taxon>Flavobacteriales</taxon>
        <taxon>Flavobacteriaceae</taxon>
        <taxon>Flavobacterium</taxon>
    </lineage>
</organism>
<sequence>MKIISLFLFVTVGFFTASKHYFKEDDVMTTVEVERMNTRVSEIRNMISIDPKYNTKIAFFVDMRIPSGKNRFFVYDLVNNKIIDQGLVAHGSGSETGVKGSLRFSNTPNSNCTALGRYAIGKCYKGGFGKAYKLSGLDQTNDNALSRAIVLHYYSAVPYEEQDYYISNSHGCPMVNEQFFKRIEKIIDTSKSNIVLDIYY</sequence>
<name>A0ABT4W9E0_9FLAO</name>
<gene>
    <name evidence="1" type="ORF">NJT12_04460</name>
</gene>
<dbReference type="Pfam" id="PF13645">
    <property type="entry name" value="YkuD_2"/>
    <property type="match status" value="1"/>
</dbReference>
<protein>
    <submittedName>
        <fullName evidence="1">Murein L,D-transpeptidase catalytic domain family protein</fullName>
    </submittedName>
</protein>